<dbReference type="OrthoDB" id="3295600at2"/>
<protein>
    <submittedName>
        <fullName evidence="1">DUF2927 domain-containing protein</fullName>
    </submittedName>
</protein>
<sequence length="276" mass="31759">MKVTLISHWCFNILKKIGLFLLIVFSIVYPIFSDALERNSGWRDLPFVENAFSDVVLESEFSSGLTPALKWENPIKVWVKHDVGNEELHNHLLSLHLQQLRKLTGLSITKVSKRYEANMLIFFTKQALWKDIVRREMGEKSAENTYGSTCMFNIRSERSTSRIVQAVIVIPVDQAREQGKLVSCIVEETTQALGLKNDSDRSFPSVFNDHTPDIFLTPLDITLVKLLYSPEVKAGMNKTTLKPILIRRYKEMQRNGELDEIYSQSIYSPLRQYLGM</sequence>
<dbReference type="EMBL" id="RJVQ01000003">
    <property type="protein sequence ID" value="RQW63418.1"/>
    <property type="molecule type" value="Genomic_DNA"/>
</dbReference>
<dbReference type="Proteomes" id="UP000281112">
    <property type="component" value="Unassembled WGS sequence"/>
</dbReference>
<keyword evidence="2" id="KW-1185">Reference proteome</keyword>
<dbReference type="AlphaFoldDB" id="A0A3N9TGL4"/>
<name>A0A3N9TGL4_9VIBR</name>
<evidence type="ECO:0000313" key="1">
    <source>
        <dbReference type="EMBL" id="RQW63418.1"/>
    </source>
</evidence>
<dbReference type="Pfam" id="PF11150">
    <property type="entry name" value="DUF2927"/>
    <property type="match status" value="1"/>
</dbReference>
<accession>A0A3N9TGL4</accession>
<comment type="caution">
    <text evidence="1">The sequence shown here is derived from an EMBL/GenBank/DDBJ whole genome shotgun (WGS) entry which is preliminary data.</text>
</comment>
<dbReference type="InterPro" id="IPR021323">
    <property type="entry name" value="DUF2927"/>
</dbReference>
<gene>
    <name evidence="1" type="ORF">EES38_09215</name>
</gene>
<organism evidence="1 2">
    <name type="scientific">Vibrio viridaestus</name>
    <dbReference type="NCBI Taxonomy" id="2487322"/>
    <lineage>
        <taxon>Bacteria</taxon>
        <taxon>Pseudomonadati</taxon>
        <taxon>Pseudomonadota</taxon>
        <taxon>Gammaproteobacteria</taxon>
        <taxon>Vibrionales</taxon>
        <taxon>Vibrionaceae</taxon>
        <taxon>Vibrio</taxon>
    </lineage>
</organism>
<evidence type="ECO:0000313" key="2">
    <source>
        <dbReference type="Proteomes" id="UP000281112"/>
    </source>
</evidence>
<reference evidence="1 2" key="1">
    <citation type="submission" date="2018-11" db="EMBL/GenBank/DDBJ databases">
        <title>Vibrio LJC006 sp. nov., isolated from seawater during the bloom of the enteromorpha.</title>
        <authorList>
            <person name="Liang J."/>
        </authorList>
    </citation>
    <scope>NUCLEOTIDE SEQUENCE [LARGE SCALE GENOMIC DNA]</scope>
    <source>
        <strain evidence="1 2">LJC006</strain>
    </source>
</reference>
<proteinExistence type="predicted"/>